<dbReference type="Gene3D" id="3.30.70.270">
    <property type="match status" value="1"/>
</dbReference>
<keyword evidence="4" id="KW-1133">Transmembrane helix</keyword>
<dbReference type="SUPFAM" id="SSF55073">
    <property type="entry name" value="Nucleotide cyclase"/>
    <property type="match status" value="1"/>
</dbReference>
<dbReference type="SMART" id="SM00267">
    <property type="entry name" value="GGDEF"/>
    <property type="match status" value="1"/>
</dbReference>
<evidence type="ECO:0000256" key="2">
    <source>
        <dbReference type="ARBA" id="ARBA00012528"/>
    </source>
</evidence>
<dbReference type="GO" id="GO:0005886">
    <property type="term" value="C:plasma membrane"/>
    <property type="evidence" value="ECO:0007669"/>
    <property type="project" value="TreeGrafter"/>
</dbReference>
<dbReference type="EC" id="2.7.7.65" evidence="2"/>
<dbReference type="PANTHER" id="PTHR45138:SF9">
    <property type="entry name" value="DIGUANYLATE CYCLASE DGCM-RELATED"/>
    <property type="match status" value="1"/>
</dbReference>
<evidence type="ECO:0000313" key="7">
    <source>
        <dbReference type="Proteomes" id="UP000001441"/>
    </source>
</evidence>
<dbReference type="GO" id="GO:1902201">
    <property type="term" value="P:negative regulation of bacterial-type flagellum-dependent cell motility"/>
    <property type="evidence" value="ECO:0007669"/>
    <property type="project" value="TreeGrafter"/>
</dbReference>
<dbReference type="AlphaFoldDB" id="D3RUC5"/>
<evidence type="ECO:0000256" key="1">
    <source>
        <dbReference type="ARBA" id="ARBA00001946"/>
    </source>
</evidence>
<dbReference type="RefSeq" id="WP_012971057.1">
    <property type="nucleotide sequence ID" value="NC_013851.1"/>
</dbReference>
<dbReference type="HOGENOM" id="CLU_513543_0_0_6"/>
<feature type="transmembrane region" description="Helical" evidence="4">
    <location>
        <begin position="280"/>
        <end position="301"/>
    </location>
</feature>
<gene>
    <name evidence="6" type="ordered locus">Alvin_1859</name>
</gene>
<evidence type="ECO:0000259" key="5">
    <source>
        <dbReference type="PROSITE" id="PS50887"/>
    </source>
</evidence>
<keyword evidence="4" id="KW-0472">Membrane</keyword>
<organism evidence="6 7">
    <name type="scientific">Allochromatium vinosum (strain ATCC 17899 / DSM 180 / NBRC 103801 / NCIMB 10441 / D)</name>
    <name type="common">Chromatium vinosum</name>
    <dbReference type="NCBI Taxonomy" id="572477"/>
    <lineage>
        <taxon>Bacteria</taxon>
        <taxon>Pseudomonadati</taxon>
        <taxon>Pseudomonadota</taxon>
        <taxon>Gammaproteobacteria</taxon>
        <taxon>Chromatiales</taxon>
        <taxon>Chromatiaceae</taxon>
        <taxon>Allochromatium</taxon>
    </lineage>
</organism>
<keyword evidence="7" id="KW-1185">Reference proteome</keyword>
<dbReference type="NCBIfam" id="TIGR00254">
    <property type="entry name" value="GGDEF"/>
    <property type="match status" value="1"/>
</dbReference>
<dbReference type="EMBL" id="CP001896">
    <property type="protein sequence ID" value="ADC62784.1"/>
    <property type="molecule type" value="Genomic_DNA"/>
</dbReference>
<sequence length="529" mass="57941">MKRGIGKRHSLRTRLFMLVGLCILPAALGAIEFIRQDFLERRARTTESTALLARKVMADLDRELAGIETGLKVLATSRGLQNGDLATFHREAEAAVAPMGVLNLVLLDAELRQLLNTHTHLGAALPERGNPPQLAGVLTHGETVLTDVFLSERTGLYMVALGVPVQRAGTIVAVLASGMTTEPFQRLLNDQYFPDGWTVTVLDSRGVIVSRSHTPEPFIGTMAQRPLLDFIRSGRQGSLDTRTNDGTPVIASIVQSPLYGWTVAVGAPKSLMMNDVLNSAFWIVGTIVLAFVLGLFFALRLTRGILCSIRHLDIAARSLLAGRPIELPVIPFREVESIGEALLEAERGFISIRHRADHDGLTGLANRRCFDERLRAEWPHAQRHHQPLALLMIDIDHFKAYNDRLGHLAGDVCLKRIAATLQTHMRRPYDIVARYGGEEFVCLLPECDLGGALERAESMRAAVEELAIPHPDPGTAGIMTLSIGVTVINASPSNTPEAALRMADQFLYRAKHAGRNQIRGGWFVDADSA</sequence>
<dbReference type="InterPro" id="IPR050469">
    <property type="entry name" value="Diguanylate_Cyclase"/>
</dbReference>
<proteinExistence type="predicted"/>
<protein>
    <recommendedName>
        <fullName evidence="2">diguanylate cyclase</fullName>
        <ecNumber evidence="2">2.7.7.65</ecNumber>
    </recommendedName>
</protein>
<dbReference type="eggNOG" id="COG3706">
    <property type="taxonomic scope" value="Bacteria"/>
</dbReference>
<dbReference type="GO" id="GO:0052621">
    <property type="term" value="F:diguanylate cyclase activity"/>
    <property type="evidence" value="ECO:0007669"/>
    <property type="project" value="UniProtKB-EC"/>
</dbReference>
<dbReference type="PANTHER" id="PTHR45138">
    <property type="entry name" value="REGULATORY COMPONENTS OF SENSORY TRANSDUCTION SYSTEM"/>
    <property type="match status" value="1"/>
</dbReference>
<evidence type="ECO:0000256" key="3">
    <source>
        <dbReference type="ARBA" id="ARBA00034247"/>
    </source>
</evidence>
<comment type="cofactor">
    <cofactor evidence="1">
        <name>Mg(2+)</name>
        <dbReference type="ChEBI" id="CHEBI:18420"/>
    </cofactor>
</comment>
<dbReference type="FunFam" id="3.30.70.270:FF:000001">
    <property type="entry name" value="Diguanylate cyclase domain protein"/>
    <property type="match status" value="1"/>
</dbReference>
<dbReference type="CDD" id="cd01949">
    <property type="entry name" value="GGDEF"/>
    <property type="match status" value="1"/>
</dbReference>
<dbReference type="GO" id="GO:0043709">
    <property type="term" value="P:cell adhesion involved in single-species biofilm formation"/>
    <property type="evidence" value="ECO:0007669"/>
    <property type="project" value="TreeGrafter"/>
</dbReference>
<reference evidence="6 7" key="1">
    <citation type="journal article" date="2011" name="Stand. Genomic Sci.">
        <title>Complete genome sequence of Allochromatium vinosum DSM 180(T).</title>
        <authorList>
            <person name="Weissgerber T."/>
            <person name="Zigann R."/>
            <person name="Bruce D."/>
            <person name="Chang Y.J."/>
            <person name="Detter J.C."/>
            <person name="Han C."/>
            <person name="Hauser L."/>
            <person name="Jeffries C.D."/>
            <person name="Land M."/>
            <person name="Munk A.C."/>
            <person name="Tapia R."/>
            <person name="Dahl C."/>
        </authorList>
    </citation>
    <scope>NUCLEOTIDE SEQUENCE [LARGE SCALE GENOMIC DNA]</scope>
    <source>
        <strain evidence="7">ATCC 17899 / DSM 180 / NBRC 103801 / NCIMB 10441 / D</strain>
    </source>
</reference>
<dbReference type="PROSITE" id="PS50887">
    <property type="entry name" value="GGDEF"/>
    <property type="match status" value="1"/>
</dbReference>
<dbReference type="Proteomes" id="UP000001441">
    <property type="component" value="Chromosome"/>
</dbReference>
<dbReference type="OrthoDB" id="9812260at2"/>
<dbReference type="InterPro" id="IPR029787">
    <property type="entry name" value="Nucleotide_cyclase"/>
</dbReference>
<dbReference type="CDD" id="cd18774">
    <property type="entry name" value="PDC2_HK_sensor"/>
    <property type="match status" value="1"/>
</dbReference>
<evidence type="ECO:0000313" key="6">
    <source>
        <dbReference type="EMBL" id="ADC62784.1"/>
    </source>
</evidence>
<dbReference type="InterPro" id="IPR043128">
    <property type="entry name" value="Rev_trsase/Diguanyl_cyclase"/>
</dbReference>
<dbReference type="STRING" id="572477.Alvin_1859"/>
<comment type="catalytic activity">
    <reaction evidence="3">
        <text>2 GTP = 3',3'-c-di-GMP + 2 diphosphate</text>
        <dbReference type="Rhea" id="RHEA:24898"/>
        <dbReference type="ChEBI" id="CHEBI:33019"/>
        <dbReference type="ChEBI" id="CHEBI:37565"/>
        <dbReference type="ChEBI" id="CHEBI:58805"/>
        <dbReference type="EC" id="2.7.7.65"/>
    </reaction>
</comment>
<dbReference type="InterPro" id="IPR000160">
    <property type="entry name" value="GGDEF_dom"/>
</dbReference>
<dbReference type="Gene3D" id="3.30.450.20">
    <property type="entry name" value="PAS domain"/>
    <property type="match status" value="1"/>
</dbReference>
<feature type="domain" description="GGDEF" evidence="5">
    <location>
        <begin position="386"/>
        <end position="523"/>
    </location>
</feature>
<dbReference type="Pfam" id="PF00990">
    <property type="entry name" value="GGDEF"/>
    <property type="match status" value="1"/>
</dbReference>
<name>D3RUC5_ALLVD</name>
<evidence type="ECO:0000256" key="4">
    <source>
        <dbReference type="SAM" id="Phobius"/>
    </source>
</evidence>
<accession>D3RUC5</accession>
<dbReference type="KEGG" id="alv:Alvin_1859"/>
<keyword evidence="4" id="KW-0812">Transmembrane</keyword>